<dbReference type="Pfam" id="PF24564">
    <property type="entry name" value="DUF7605"/>
    <property type="match status" value="1"/>
</dbReference>
<dbReference type="SUPFAM" id="SSF52540">
    <property type="entry name" value="P-loop containing nucleoside triphosphate hydrolases"/>
    <property type="match status" value="1"/>
</dbReference>
<accession>A0A6G1IS61</accession>
<evidence type="ECO:0000313" key="3">
    <source>
        <dbReference type="Proteomes" id="UP000799291"/>
    </source>
</evidence>
<gene>
    <name evidence="2" type="ORF">K458DRAFT_311139</name>
</gene>
<dbReference type="PANTHER" id="PTHR36681:SF3">
    <property type="entry name" value="NUCLEAR GTPASE, GERMINAL CENTER-ASSOCIATED, TANDEM DUPLICATE 3"/>
    <property type="match status" value="1"/>
</dbReference>
<dbReference type="InterPro" id="IPR027417">
    <property type="entry name" value="P-loop_NTPase"/>
</dbReference>
<name>A0A6G1IS61_9PLEO</name>
<proteinExistence type="predicted"/>
<feature type="domain" description="DUF7605" evidence="1">
    <location>
        <begin position="638"/>
        <end position="794"/>
    </location>
</feature>
<dbReference type="Proteomes" id="UP000799291">
    <property type="component" value="Unassembled WGS sequence"/>
</dbReference>
<reference evidence="2" key="1">
    <citation type="journal article" date="2020" name="Stud. Mycol.">
        <title>101 Dothideomycetes genomes: a test case for predicting lifestyles and emergence of pathogens.</title>
        <authorList>
            <person name="Haridas S."/>
            <person name="Albert R."/>
            <person name="Binder M."/>
            <person name="Bloem J."/>
            <person name="Labutti K."/>
            <person name="Salamov A."/>
            <person name="Andreopoulos B."/>
            <person name="Baker S."/>
            <person name="Barry K."/>
            <person name="Bills G."/>
            <person name="Bluhm B."/>
            <person name="Cannon C."/>
            <person name="Castanera R."/>
            <person name="Culley D."/>
            <person name="Daum C."/>
            <person name="Ezra D."/>
            <person name="Gonzalez J."/>
            <person name="Henrissat B."/>
            <person name="Kuo A."/>
            <person name="Liang C."/>
            <person name="Lipzen A."/>
            <person name="Lutzoni F."/>
            <person name="Magnuson J."/>
            <person name="Mondo S."/>
            <person name="Nolan M."/>
            <person name="Ohm R."/>
            <person name="Pangilinan J."/>
            <person name="Park H.-J."/>
            <person name="Ramirez L."/>
            <person name="Alfaro M."/>
            <person name="Sun H."/>
            <person name="Tritt A."/>
            <person name="Yoshinaga Y."/>
            <person name="Zwiers L.-H."/>
            <person name="Turgeon B."/>
            <person name="Goodwin S."/>
            <person name="Spatafora J."/>
            <person name="Crous P."/>
            <person name="Grigoriev I."/>
        </authorList>
    </citation>
    <scope>NUCLEOTIDE SEQUENCE</scope>
    <source>
        <strain evidence="2">CBS 122367</strain>
    </source>
</reference>
<evidence type="ECO:0000259" key="1">
    <source>
        <dbReference type="Pfam" id="PF24564"/>
    </source>
</evidence>
<keyword evidence="3" id="KW-1185">Reference proteome</keyword>
<dbReference type="OrthoDB" id="3598281at2759"/>
<dbReference type="PANTHER" id="PTHR36681">
    <property type="entry name" value="NUCLEAR GTPASE, GERMINAL CENTER-ASSOCIATED, TANDEM DUPLICATE 3"/>
    <property type="match status" value="1"/>
</dbReference>
<organism evidence="2 3">
    <name type="scientific">Lentithecium fluviatile CBS 122367</name>
    <dbReference type="NCBI Taxonomy" id="1168545"/>
    <lineage>
        <taxon>Eukaryota</taxon>
        <taxon>Fungi</taxon>
        <taxon>Dikarya</taxon>
        <taxon>Ascomycota</taxon>
        <taxon>Pezizomycotina</taxon>
        <taxon>Dothideomycetes</taxon>
        <taxon>Pleosporomycetidae</taxon>
        <taxon>Pleosporales</taxon>
        <taxon>Massarineae</taxon>
        <taxon>Lentitheciaceae</taxon>
        <taxon>Lentithecium</taxon>
    </lineage>
</organism>
<dbReference type="EMBL" id="MU005595">
    <property type="protein sequence ID" value="KAF2680709.1"/>
    <property type="molecule type" value="Genomic_DNA"/>
</dbReference>
<dbReference type="Gene3D" id="3.40.50.300">
    <property type="entry name" value="P-loop containing nucleotide triphosphate hydrolases"/>
    <property type="match status" value="1"/>
</dbReference>
<evidence type="ECO:0000313" key="2">
    <source>
        <dbReference type="EMBL" id="KAF2680709.1"/>
    </source>
</evidence>
<sequence length="942" mass="106576">MGPANNLPFSPISPDWPAINVISPSTASHHSVVSESEQDDDFRSPQLALLTSGLKDDPRELHQLVSPSAPIPQPGDELLYNVTNEEKPDVPFFNSDLQASLARTKQEMKDISLALWGCPASHLSGSDTYALKQRAQQLGEFEPMRTRRIALVGNNGAGKSGLINALLDQSRLAHPGYSSNRSAFVITEYWFRPAHCNEPLAIEVDYLTTEEIRELIQELLRIFRAGHDTSLRDTVSFEERHDIRLQAEKAWSTLHSMFRNQQFFTKEFLLRYPINAQTPLLDVLHHWATDFLATRPGGGKARTWYTTAFDAEECSDKLDAFVSDPVDEGKSALWPFIRLTRVYLRSPILQSGAILVDCPTPHDLDYARARSTERCLRNCHEIFAVTSRRIAINDPCVSDIVKRIGRHRPLSIVCTKTDDISIREVERGDPEVSLQVRTWRQQVETLRMQVKRNEAQRRHGSVSALQEEARTRDLLEEMEFGLKQFLVERRNGQVANQLIDKYAEHAKMGDLKIFCVSSSDYWEHRHDEHQKAIPRLDLSGIVDLRRYCHSVAAEVQFEEATAFLEHDVPAFLSSLKQWAIGDSERLTAEKAEEIRLVTKNLEAITIDKLIMPSTQLQTAKAALNAEFASAIVLPIREHRSEWRSAALEASKEWTKWSANDYIAFCRHHGNHTTEATGHRHWNEELIESMRLQLEKRWDLFQTLVKKNEKELVDYVDQVFDELCAPLQEHLPSSTASIQTLLASLPHRKSSIHHLIHIIFASLLEATQTLKTDALHGHLSSYINTLMAPAYHTASALLPSSTSLIPPKPITLTPPHSPSPSLIDHQRKDVITTHIASARIFSRLSSMVEKAHRGIVREAFYDLNEGIAREVDALVGDLRAVGGEAGKEGEEDRYVEFREGLRGRILGVEHVVREAGVVVGEVRRAYAEEEEEEAQREGRDQGA</sequence>
<dbReference type="AlphaFoldDB" id="A0A6G1IS61"/>
<dbReference type="InterPro" id="IPR056024">
    <property type="entry name" value="DUF7605"/>
</dbReference>
<protein>
    <recommendedName>
        <fullName evidence="1">DUF7605 domain-containing protein</fullName>
    </recommendedName>
</protein>